<dbReference type="EMBL" id="GEDC01003838">
    <property type="protein sequence ID" value="JAS33460.1"/>
    <property type="molecule type" value="Transcribed_RNA"/>
</dbReference>
<evidence type="ECO:0000313" key="1">
    <source>
        <dbReference type="EMBL" id="JAS33460.1"/>
    </source>
</evidence>
<reference evidence="1" key="1">
    <citation type="submission" date="2015-12" db="EMBL/GenBank/DDBJ databases">
        <title>De novo transcriptome assembly of four potential Pierce s Disease insect vectors from Arizona vineyards.</title>
        <authorList>
            <person name="Tassone E.E."/>
        </authorList>
    </citation>
    <scope>NUCLEOTIDE SEQUENCE</scope>
</reference>
<dbReference type="AlphaFoldDB" id="A0A1B6E690"/>
<organism evidence="1">
    <name type="scientific">Clastoptera arizonana</name>
    <name type="common">Arizona spittle bug</name>
    <dbReference type="NCBI Taxonomy" id="38151"/>
    <lineage>
        <taxon>Eukaryota</taxon>
        <taxon>Metazoa</taxon>
        <taxon>Ecdysozoa</taxon>
        <taxon>Arthropoda</taxon>
        <taxon>Hexapoda</taxon>
        <taxon>Insecta</taxon>
        <taxon>Pterygota</taxon>
        <taxon>Neoptera</taxon>
        <taxon>Paraneoptera</taxon>
        <taxon>Hemiptera</taxon>
        <taxon>Auchenorrhyncha</taxon>
        <taxon>Cercopoidea</taxon>
        <taxon>Clastopteridae</taxon>
        <taxon>Clastoptera</taxon>
    </lineage>
</organism>
<sequence length="175" mass="20718">MYILIVCFTSVLAEEPPTYFGQVDPMYEICQLGIINDRKVREVIKYLGENDIHQEWSYDKVEEEIVKTEEKLLRLVKEKLIALNMTNEKVYTKVEEAIKQIDYLFDDMEHAHLYFKQNKMPEVYQAIFEARIEMHETGMVDMEKDVYDQLRMKLDEMPALLQCRSGIDDEPPPGQ</sequence>
<proteinExistence type="predicted"/>
<protein>
    <submittedName>
        <fullName evidence="1">Uncharacterized protein</fullName>
    </submittedName>
</protein>
<name>A0A1B6E690_9HEMI</name>
<accession>A0A1B6E690</accession>
<gene>
    <name evidence="1" type="ORF">g.2758</name>
</gene>